<gene>
    <name evidence="2" type="ORF">ACJMK2_043684</name>
</gene>
<evidence type="ECO:0000256" key="1">
    <source>
        <dbReference type="SAM" id="SignalP"/>
    </source>
</evidence>
<feature type="signal peptide" evidence="1">
    <location>
        <begin position="1"/>
        <end position="24"/>
    </location>
</feature>
<sequence length="191" mass="22350">MIINRLRLSMFVTTLSFIAYCVLNVESSHQRWWVNGCQCANWQSRNTVREVVLNSYRGLFVAPEELTRLPVVKLHRNRGENDLQSYVSNTIPNINRFVNPGCCSTEYNYEIFNMTRVSTQDFKVVHFDKAFQFVPTGRCRENSTCTRGTCLQMYRHHWMLVWDERLTTFPPVTFLPVEVPSHCQCVNVGRS</sequence>
<keyword evidence="1" id="KW-0732">Signal</keyword>
<dbReference type="EMBL" id="JBJQND010000009">
    <property type="protein sequence ID" value="KAL3866381.1"/>
    <property type="molecule type" value="Genomic_DNA"/>
</dbReference>
<dbReference type="Proteomes" id="UP001634394">
    <property type="component" value="Unassembled WGS sequence"/>
</dbReference>
<evidence type="ECO:0000313" key="2">
    <source>
        <dbReference type="EMBL" id="KAL3866381.1"/>
    </source>
</evidence>
<protein>
    <recommendedName>
        <fullName evidence="4">Spaetzle domain-containing protein</fullName>
    </recommendedName>
</protein>
<organism evidence="2 3">
    <name type="scientific">Sinanodonta woodiana</name>
    <name type="common">Chinese pond mussel</name>
    <name type="synonym">Anodonta woodiana</name>
    <dbReference type="NCBI Taxonomy" id="1069815"/>
    <lineage>
        <taxon>Eukaryota</taxon>
        <taxon>Metazoa</taxon>
        <taxon>Spiralia</taxon>
        <taxon>Lophotrochozoa</taxon>
        <taxon>Mollusca</taxon>
        <taxon>Bivalvia</taxon>
        <taxon>Autobranchia</taxon>
        <taxon>Heteroconchia</taxon>
        <taxon>Palaeoheterodonta</taxon>
        <taxon>Unionida</taxon>
        <taxon>Unionoidea</taxon>
        <taxon>Unionidae</taxon>
        <taxon>Unioninae</taxon>
        <taxon>Sinanodonta</taxon>
    </lineage>
</organism>
<comment type="caution">
    <text evidence="2">The sequence shown here is derived from an EMBL/GenBank/DDBJ whole genome shotgun (WGS) entry which is preliminary data.</text>
</comment>
<proteinExistence type="predicted"/>
<name>A0ABD3VZ03_SINWO</name>
<evidence type="ECO:0008006" key="4">
    <source>
        <dbReference type="Google" id="ProtNLM"/>
    </source>
</evidence>
<dbReference type="AlphaFoldDB" id="A0ABD3VZ03"/>
<reference evidence="2 3" key="1">
    <citation type="submission" date="2024-11" db="EMBL/GenBank/DDBJ databases">
        <title>Chromosome-level genome assembly of the freshwater bivalve Anodonta woodiana.</title>
        <authorList>
            <person name="Chen X."/>
        </authorList>
    </citation>
    <scope>NUCLEOTIDE SEQUENCE [LARGE SCALE GENOMIC DNA]</scope>
    <source>
        <strain evidence="2">MN2024</strain>
        <tissue evidence="2">Gills</tissue>
    </source>
</reference>
<feature type="chain" id="PRO_5044824287" description="Spaetzle domain-containing protein" evidence="1">
    <location>
        <begin position="25"/>
        <end position="191"/>
    </location>
</feature>
<evidence type="ECO:0000313" key="3">
    <source>
        <dbReference type="Proteomes" id="UP001634394"/>
    </source>
</evidence>
<accession>A0ABD3VZ03</accession>
<keyword evidence="3" id="KW-1185">Reference proteome</keyword>